<evidence type="ECO:0000313" key="5">
    <source>
        <dbReference type="EMBL" id="RDE08109.1"/>
    </source>
</evidence>
<reference evidence="6" key="1">
    <citation type="submission" date="2018-07" db="EMBL/GenBank/DDBJ databases">
        <authorList>
            <person name="Liu B.-T."/>
            <person name="Du Z."/>
        </authorList>
    </citation>
    <scope>NUCLEOTIDE SEQUENCE [LARGE SCALE GENOMIC DNA]</scope>
    <source>
        <strain evidence="6">XYN52</strain>
    </source>
</reference>
<keyword evidence="6" id="KW-1185">Reference proteome</keyword>
<organism evidence="5 6">
    <name type="scientific">Pelagibacterium lacus</name>
    <dbReference type="NCBI Taxonomy" id="2282655"/>
    <lineage>
        <taxon>Bacteria</taxon>
        <taxon>Pseudomonadati</taxon>
        <taxon>Pseudomonadota</taxon>
        <taxon>Alphaproteobacteria</taxon>
        <taxon>Hyphomicrobiales</taxon>
        <taxon>Devosiaceae</taxon>
        <taxon>Pelagibacterium</taxon>
    </lineage>
</organism>
<dbReference type="SMART" id="SM00345">
    <property type="entry name" value="HTH_GNTR"/>
    <property type="match status" value="1"/>
</dbReference>
<dbReference type="RefSeq" id="WP_114646645.1">
    <property type="nucleotide sequence ID" value="NZ_QQNH01000023.1"/>
</dbReference>
<proteinExistence type="predicted"/>
<feature type="domain" description="HTH gntR-type" evidence="4">
    <location>
        <begin position="18"/>
        <end position="85"/>
    </location>
</feature>
<dbReference type="OrthoDB" id="9815654at2"/>
<dbReference type="PANTHER" id="PTHR43537:SF20">
    <property type="entry name" value="HTH-TYPE TRANSCRIPTIONAL REPRESSOR GLAR"/>
    <property type="match status" value="1"/>
</dbReference>
<evidence type="ECO:0000256" key="1">
    <source>
        <dbReference type="ARBA" id="ARBA00023015"/>
    </source>
</evidence>
<sequence length="233" mass="26389">MSNATLDKDGPGGPASKATGASIAFLALRRDILTGALKPGQRLKIEDLRQAYNYTANPMREALNRLAAEGLVNFADQRGFSVAAVSLAEWREIVRARCLVESCVLRESIQNRTNDWEDEIVLSLHRLTRTSRFAPGDQKRANPDWETNHHRFHRALLANCNSSILLDFCEELREKSDRYRHIASISPQARTSYDEEHTNIAKAAMDGNAETATALLERHYRMTLTVVEEYFRE</sequence>
<dbReference type="SMART" id="SM00895">
    <property type="entry name" value="FCD"/>
    <property type="match status" value="1"/>
</dbReference>
<dbReference type="Pfam" id="PF07729">
    <property type="entry name" value="FCD"/>
    <property type="match status" value="1"/>
</dbReference>
<keyword evidence="3" id="KW-0804">Transcription</keyword>
<keyword evidence="2" id="KW-0238">DNA-binding</keyword>
<dbReference type="GO" id="GO:0003700">
    <property type="term" value="F:DNA-binding transcription factor activity"/>
    <property type="evidence" value="ECO:0007669"/>
    <property type="project" value="InterPro"/>
</dbReference>
<dbReference type="Gene3D" id="1.10.10.10">
    <property type="entry name" value="Winged helix-like DNA-binding domain superfamily/Winged helix DNA-binding domain"/>
    <property type="match status" value="1"/>
</dbReference>
<evidence type="ECO:0000256" key="2">
    <source>
        <dbReference type="ARBA" id="ARBA00023125"/>
    </source>
</evidence>
<dbReference type="AlphaFoldDB" id="A0A369W253"/>
<protein>
    <submittedName>
        <fullName evidence="5">GntR family transcriptional regulator</fullName>
    </submittedName>
</protein>
<dbReference type="EMBL" id="QQNH01000023">
    <property type="protein sequence ID" value="RDE08109.1"/>
    <property type="molecule type" value="Genomic_DNA"/>
</dbReference>
<dbReference type="InterPro" id="IPR011711">
    <property type="entry name" value="GntR_C"/>
</dbReference>
<dbReference type="InterPro" id="IPR036388">
    <property type="entry name" value="WH-like_DNA-bd_sf"/>
</dbReference>
<dbReference type="GO" id="GO:0003677">
    <property type="term" value="F:DNA binding"/>
    <property type="evidence" value="ECO:0007669"/>
    <property type="project" value="UniProtKB-KW"/>
</dbReference>
<dbReference type="PROSITE" id="PS50949">
    <property type="entry name" value="HTH_GNTR"/>
    <property type="match status" value="1"/>
</dbReference>
<evidence type="ECO:0000256" key="3">
    <source>
        <dbReference type="ARBA" id="ARBA00023163"/>
    </source>
</evidence>
<dbReference type="InterPro" id="IPR000524">
    <property type="entry name" value="Tscrpt_reg_HTH_GntR"/>
</dbReference>
<dbReference type="SUPFAM" id="SSF48008">
    <property type="entry name" value="GntR ligand-binding domain-like"/>
    <property type="match status" value="1"/>
</dbReference>
<dbReference type="Proteomes" id="UP000253759">
    <property type="component" value="Unassembled WGS sequence"/>
</dbReference>
<comment type="caution">
    <text evidence="5">The sequence shown here is derived from an EMBL/GenBank/DDBJ whole genome shotgun (WGS) entry which is preliminary data.</text>
</comment>
<name>A0A369W253_9HYPH</name>
<evidence type="ECO:0000313" key="6">
    <source>
        <dbReference type="Proteomes" id="UP000253759"/>
    </source>
</evidence>
<keyword evidence="1" id="KW-0805">Transcription regulation</keyword>
<dbReference type="InterPro" id="IPR036390">
    <property type="entry name" value="WH_DNA-bd_sf"/>
</dbReference>
<dbReference type="Gene3D" id="1.20.120.530">
    <property type="entry name" value="GntR ligand-binding domain-like"/>
    <property type="match status" value="1"/>
</dbReference>
<dbReference type="Pfam" id="PF00392">
    <property type="entry name" value="GntR"/>
    <property type="match status" value="1"/>
</dbReference>
<dbReference type="PANTHER" id="PTHR43537">
    <property type="entry name" value="TRANSCRIPTIONAL REGULATOR, GNTR FAMILY"/>
    <property type="match status" value="1"/>
</dbReference>
<dbReference type="SUPFAM" id="SSF46785">
    <property type="entry name" value="Winged helix' DNA-binding domain"/>
    <property type="match status" value="1"/>
</dbReference>
<evidence type="ECO:0000259" key="4">
    <source>
        <dbReference type="PROSITE" id="PS50949"/>
    </source>
</evidence>
<accession>A0A369W253</accession>
<dbReference type="InterPro" id="IPR008920">
    <property type="entry name" value="TF_FadR/GntR_C"/>
</dbReference>
<gene>
    <name evidence="5" type="ORF">DVH29_13140</name>
</gene>